<feature type="region of interest" description="Disordered" evidence="6">
    <location>
        <begin position="85"/>
        <end position="105"/>
    </location>
</feature>
<keyword evidence="4" id="KW-0804">Transcription</keyword>
<keyword evidence="3" id="KW-0805">Transcription regulation</keyword>
<dbReference type="PANTHER" id="PTHR47338:SF29">
    <property type="entry name" value="ZN(2)-C6 FUNGAL-TYPE DOMAIN-CONTAINING PROTEIN"/>
    <property type="match status" value="1"/>
</dbReference>
<dbReference type="Gene3D" id="4.10.240.10">
    <property type="entry name" value="Zn(2)-C6 fungal-type DNA-binding domain"/>
    <property type="match status" value="1"/>
</dbReference>
<dbReference type="Pfam" id="PF04082">
    <property type="entry name" value="Fungal_trans"/>
    <property type="match status" value="1"/>
</dbReference>
<accession>A0A9P3GF57</accession>
<dbReference type="GO" id="GO:0006351">
    <property type="term" value="P:DNA-templated transcription"/>
    <property type="evidence" value="ECO:0007669"/>
    <property type="project" value="InterPro"/>
</dbReference>
<keyword evidence="9" id="KW-1185">Reference proteome</keyword>
<evidence type="ECO:0000313" key="8">
    <source>
        <dbReference type="EMBL" id="GJE93209.1"/>
    </source>
</evidence>
<dbReference type="GO" id="GO:0003677">
    <property type="term" value="F:DNA binding"/>
    <property type="evidence" value="ECO:0007669"/>
    <property type="project" value="InterPro"/>
</dbReference>
<evidence type="ECO:0000256" key="2">
    <source>
        <dbReference type="ARBA" id="ARBA00022723"/>
    </source>
</evidence>
<dbReference type="InterPro" id="IPR050815">
    <property type="entry name" value="TF_fung"/>
</dbReference>
<dbReference type="InterPro" id="IPR007219">
    <property type="entry name" value="XnlR_reg_dom"/>
</dbReference>
<dbReference type="Proteomes" id="UP000703269">
    <property type="component" value="Unassembled WGS sequence"/>
</dbReference>
<protein>
    <submittedName>
        <fullName evidence="8">Zn(II)2Cys6 transcription factor</fullName>
    </submittedName>
</protein>
<evidence type="ECO:0000256" key="5">
    <source>
        <dbReference type="ARBA" id="ARBA00023242"/>
    </source>
</evidence>
<dbReference type="PANTHER" id="PTHR47338">
    <property type="entry name" value="ZN(II)2CYS6 TRANSCRIPTION FACTOR (EUROFUNG)-RELATED"/>
    <property type="match status" value="1"/>
</dbReference>
<dbReference type="AlphaFoldDB" id="A0A9P3GF57"/>
<feature type="domain" description="Xylanolytic transcriptional activator regulatory" evidence="7">
    <location>
        <begin position="127"/>
        <end position="285"/>
    </location>
</feature>
<feature type="compositionally biased region" description="Low complexity" evidence="6">
    <location>
        <begin position="89"/>
        <end position="105"/>
    </location>
</feature>
<gene>
    <name evidence="8" type="ORF">PsYK624_093680</name>
</gene>
<keyword evidence="5" id="KW-0539">Nucleus</keyword>
<evidence type="ECO:0000256" key="3">
    <source>
        <dbReference type="ARBA" id="ARBA00023015"/>
    </source>
</evidence>
<dbReference type="GO" id="GO:0000981">
    <property type="term" value="F:DNA-binding transcription factor activity, RNA polymerase II-specific"/>
    <property type="evidence" value="ECO:0007669"/>
    <property type="project" value="InterPro"/>
</dbReference>
<reference evidence="8 9" key="1">
    <citation type="submission" date="2021-08" db="EMBL/GenBank/DDBJ databases">
        <title>Draft Genome Sequence of Phanerochaete sordida strain YK-624.</title>
        <authorList>
            <person name="Mori T."/>
            <person name="Dohra H."/>
            <person name="Suzuki T."/>
            <person name="Kawagishi H."/>
            <person name="Hirai H."/>
        </authorList>
    </citation>
    <scope>NUCLEOTIDE SEQUENCE [LARGE SCALE GENOMIC DNA]</scope>
    <source>
        <strain evidence="8 9">YK-624</strain>
    </source>
</reference>
<proteinExistence type="predicted"/>
<comment type="subcellular location">
    <subcellularLocation>
        <location evidence="1">Nucleus</location>
    </subcellularLocation>
</comment>
<dbReference type="EMBL" id="BPQB01000031">
    <property type="protein sequence ID" value="GJE93209.1"/>
    <property type="molecule type" value="Genomic_DNA"/>
</dbReference>
<dbReference type="InterPro" id="IPR036864">
    <property type="entry name" value="Zn2-C6_fun-type_DNA-bd_sf"/>
</dbReference>
<dbReference type="GO" id="GO:0005634">
    <property type="term" value="C:nucleus"/>
    <property type="evidence" value="ECO:0007669"/>
    <property type="project" value="UniProtKB-SubCell"/>
</dbReference>
<organism evidence="8 9">
    <name type="scientific">Phanerochaete sordida</name>
    <dbReference type="NCBI Taxonomy" id="48140"/>
    <lineage>
        <taxon>Eukaryota</taxon>
        <taxon>Fungi</taxon>
        <taxon>Dikarya</taxon>
        <taxon>Basidiomycota</taxon>
        <taxon>Agaricomycotina</taxon>
        <taxon>Agaricomycetes</taxon>
        <taxon>Polyporales</taxon>
        <taxon>Phanerochaetaceae</taxon>
        <taxon>Phanerochaete</taxon>
    </lineage>
</organism>
<evidence type="ECO:0000259" key="7">
    <source>
        <dbReference type="Pfam" id="PF04082"/>
    </source>
</evidence>
<dbReference type="OrthoDB" id="2309723at2759"/>
<sequence>MSSSSSRAPQLERGKACLRYGGKWCRCDGARPTCNQCERSGVVDCEYTDGGPTVSQVLEQNVSHLEARIRALEGDAASVTLHNPHAAIPRSPSQPAGQASSSRSQQLSPSQRIIQSFVNFAADFGFFLHVPRFLAQLRTSIPPTDQSPLPAALVHAAQLVGLLFCGDEALKQEEPRKLAAVLQTLSADMDPTRIVYTLQAEVLVSHYLFHQNRRLEGSYHAAAAVSIAVACNLHKIRSASWLVAPPTTPSGQDVQLFPPADDVEEGERIRGFWTVFALDRCWSVWTQSSSVFTSPATAMTQVDTPWPLEMVEYEQHLMMPQGSTSALTVQNFLDGLSTELPDQSLLALHTKAALLFAQAHHLAERWNPGSLAFQTEFHTLDGRVDALAAVLAAHAAAPRPPAARLQRGLLLARTLLACATLQLYARTGARWDDDSRVLRAAVAAADAVDGLDLARLAYVDPLLGLLWATVGQTFVGALAALRGASAAARAPHVAFSAGEIVAINALNRVLGAMESLKDNNPVIAAELTTLQALVASHRPYVLI</sequence>
<evidence type="ECO:0000256" key="4">
    <source>
        <dbReference type="ARBA" id="ARBA00023163"/>
    </source>
</evidence>
<dbReference type="InterPro" id="IPR001138">
    <property type="entry name" value="Zn2Cys6_DnaBD"/>
</dbReference>
<keyword evidence="2" id="KW-0479">Metal-binding</keyword>
<dbReference type="GO" id="GO:0008270">
    <property type="term" value="F:zinc ion binding"/>
    <property type="evidence" value="ECO:0007669"/>
    <property type="project" value="InterPro"/>
</dbReference>
<comment type="caution">
    <text evidence="8">The sequence shown here is derived from an EMBL/GenBank/DDBJ whole genome shotgun (WGS) entry which is preliminary data.</text>
</comment>
<evidence type="ECO:0000256" key="6">
    <source>
        <dbReference type="SAM" id="MobiDB-lite"/>
    </source>
</evidence>
<dbReference type="CDD" id="cd12148">
    <property type="entry name" value="fungal_TF_MHR"/>
    <property type="match status" value="1"/>
</dbReference>
<evidence type="ECO:0000313" key="9">
    <source>
        <dbReference type="Proteomes" id="UP000703269"/>
    </source>
</evidence>
<name>A0A9P3GF57_9APHY</name>
<evidence type="ECO:0000256" key="1">
    <source>
        <dbReference type="ARBA" id="ARBA00004123"/>
    </source>
</evidence>
<dbReference type="CDD" id="cd00067">
    <property type="entry name" value="GAL4"/>
    <property type="match status" value="1"/>
</dbReference>